<organism evidence="1">
    <name type="scientific">marine sediment metagenome</name>
    <dbReference type="NCBI Taxonomy" id="412755"/>
    <lineage>
        <taxon>unclassified sequences</taxon>
        <taxon>metagenomes</taxon>
        <taxon>ecological metagenomes</taxon>
    </lineage>
</organism>
<evidence type="ECO:0000313" key="1">
    <source>
        <dbReference type="EMBL" id="KKN59417.1"/>
    </source>
</evidence>
<proteinExistence type="predicted"/>
<accession>A0A0F9SAY4</accession>
<comment type="caution">
    <text evidence="1">The sequence shown here is derived from an EMBL/GenBank/DDBJ whole genome shotgun (WGS) entry which is preliminary data.</text>
</comment>
<reference evidence="1" key="1">
    <citation type="journal article" date="2015" name="Nature">
        <title>Complex archaea that bridge the gap between prokaryotes and eukaryotes.</title>
        <authorList>
            <person name="Spang A."/>
            <person name="Saw J.H."/>
            <person name="Jorgensen S.L."/>
            <person name="Zaremba-Niedzwiedzka K."/>
            <person name="Martijn J."/>
            <person name="Lind A.E."/>
            <person name="van Eijk R."/>
            <person name="Schleper C."/>
            <person name="Guy L."/>
            <person name="Ettema T.J."/>
        </authorList>
    </citation>
    <scope>NUCLEOTIDE SEQUENCE</scope>
</reference>
<evidence type="ECO:0008006" key="2">
    <source>
        <dbReference type="Google" id="ProtNLM"/>
    </source>
</evidence>
<dbReference type="AlphaFoldDB" id="A0A0F9SAY4"/>
<sequence>MELLTIAQIADQLGEHKERIRHIVSYRGIKEIRRAGTARMYNPNVVPVIKKFCYNLRIQK</sequence>
<dbReference type="EMBL" id="LAZR01000727">
    <property type="protein sequence ID" value="KKN59417.1"/>
    <property type="molecule type" value="Genomic_DNA"/>
</dbReference>
<protein>
    <recommendedName>
        <fullName evidence="2">HTH merR-type domain-containing protein</fullName>
    </recommendedName>
</protein>
<name>A0A0F9SAY4_9ZZZZ</name>
<gene>
    <name evidence="1" type="ORF">LCGC14_0542520</name>
</gene>